<keyword evidence="2" id="KW-0604">Photosystem II</keyword>
<protein>
    <submittedName>
        <fullName evidence="4">Ycf48-like protein</fullName>
    </submittedName>
</protein>
<feature type="domain" description="Photosynthesis system II assembly factor Ycf48/Hcf136-like" evidence="3">
    <location>
        <begin position="62"/>
        <end position="300"/>
    </location>
</feature>
<dbReference type="GO" id="GO:0009523">
    <property type="term" value="C:photosystem II"/>
    <property type="evidence" value="ECO:0007669"/>
    <property type="project" value="UniProtKB-KW"/>
</dbReference>
<evidence type="ECO:0000256" key="1">
    <source>
        <dbReference type="ARBA" id="ARBA00022531"/>
    </source>
</evidence>
<dbReference type="InterPro" id="IPR015943">
    <property type="entry name" value="WD40/YVTN_repeat-like_dom_sf"/>
</dbReference>
<evidence type="ECO:0000259" key="3">
    <source>
        <dbReference type="Pfam" id="PF14870"/>
    </source>
</evidence>
<organism evidence="4">
    <name type="scientific">mine drainage metagenome</name>
    <dbReference type="NCBI Taxonomy" id="410659"/>
    <lineage>
        <taxon>unclassified sequences</taxon>
        <taxon>metagenomes</taxon>
        <taxon>ecological metagenomes</taxon>
    </lineage>
</organism>
<comment type="caution">
    <text evidence="4">The sequence shown here is derived from an EMBL/GenBank/DDBJ whole genome shotgun (WGS) entry which is preliminary data.</text>
</comment>
<dbReference type="Pfam" id="PF14870">
    <property type="entry name" value="PSII_BNR"/>
    <property type="match status" value="1"/>
</dbReference>
<dbReference type="CDD" id="cd15482">
    <property type="entry name" value="Sialidase_non-viral"/>
    <property type="match status" value="2"/>
</dbReference>
<dbReference type="GO" id="GO:0015979">
    <property type="term" value="P:photosynthesis"/>
    <property type="evidence" value="ECO:0007669"/>
    <property type="project" value="UniProtKB-KW"/>
</dbReference>
<dbReference type="Gene3D" id="2.130.10.10">
    <property type="entry name" value="YVTN repeat-like/Quinoprotein amine dehydrogenase"/>
    <property type="match status" value="2"/>
</dbReference>
<keyword evidence="1" id="KW-0602">Photosynthesis</keyword>
<gene>
    <name evidence="4" type="ORF">GALL_13180</name>
</gene>
<dbReference type="SUPFAM" id="SSF50939">
    <property type="entry name" value="Sialidases"/>
    <property type="match status" value="1"/>
</dbReference>
<name>A0A1J5U3U8_9ZZZZ</name>
<evidence type="ECO:0000256" key="2">
    <source>
        <dbReference type="ARBA" id="ARBA00023276"/>
    </source>
</evidence>
<proteinExistence type="predicted"/>
<dbReference type="InterPro" id="IPR028203">
    <property type="entry name" value="PSII_CF48-like_dom"/>
</dbReference>
<dbReference type="PANTHER" id="PTHR47199:SF2">
    <property type="entry name" value="PHOTOSYSTEM II STABILITY_ASSEMBLY FACTOR HCF136, CHLOROPLASTIC"/>
    <property type="match status" value="1"/>
</dbReference>
<evidence type="ECO:0000313" key="4">
    <source>
        <dbReference type="EMBL" id="OIR18974.1"/>
    </source>
</evidence>
<dbReference type="PANTHER" id="PTHR47199">
    <property type="entry name" value="PHOTOSYSTEM II STABILITY/ASSEMBLY FACTOR HCF136, CHLOROPLASTIC"/>
    <property type="match status" value="1"/>
</dbReference>
<accession>A0A1J5U3U8</accession>
<dbReference type="InterPro" id="IPR036278">
    <property type="entry name" value="Sialidase_sf"/>
</dbReference>
<dbReference type="EMBL" id="MLJW01000002">
    <property type="protein sequence ID" value="OIR18974.1"/>
    <property type="molecule type" value="Genomic_DNA"/>
</dbReference>
<dbReference type="AlphaFoldDB" id="A0A1J5U3U8"/>
<reference evidence="4" key="1">
    <citation type="submission" date="2016-10" db="EMBL/GenBank/DDBJ databases">
        <title>Sequence of Gallionella enrichment culture.</title>
        <authorList>
            <person name="Poehlein A."/>
            <person name="Muehling M."/>
            <person name="Daniel R."/>
        </authorList>
    </citation>
    <scope>NUCLEOTIDE SEQUENCE</scope>
</reference>
<sequence>MYRPLLVRILAAALGLIALAAPSTARAGTAVRSLLLDVRRHGDLLFAVGERGAILRSNDSGKVWERIQSHSPATLTAISFAPHSQAGWAVGHDATILATRDGGSTWNSCYHGTDASQSFLDVLAIDPNEVIAVGAFGLAVVSRDGGRTWAPLKVETGDLHLNALCRIADGRILVAGEAGFAAVSADSGRTWTPLPSPYDGSFFGAARLGESGVIVCGLRGHLYAIADLGHPNWVELPTPAGSGLISTVLQLRSGTWIAAGRGRTVLVSRDEGRSFVAWDAGISTDIARLAQAPDGSVIAVGEAGATTLPKP</sequence>